<gene>
    <name evidence="3" type="ORF">SAMN06295910_0353</name>
</gene>
<proteinExistence type="inferred from homology"/>
<dbReference type="InterPro" id="IPR000639">
    <property type="entry name" value="Epox_hydrolase-like"/>
</dbReference>
<dbReference type="SUPFAM" id="SSF53474">
    <property type="entry name" value="alpha/beta-Hydrolases"/>
    <property type="match status" value="1"/>
</dbReference>
<protein>
    <submittedName>
        <fullName evidence="3">Pimeloyl-ACP methyl ester carboxylesterase</fullName>
    </submittedName>
</protein>
<dbReference type="PRINTS" id="PR00111">
    <property type="entry name" value="ABHYDROLASE"/>
</dbReference>
<dbReference type="OrthoDB" id="9779853at2"/>
<dbReference type="PANTHER" id="PTHR43433:SF4">
    <property type="entry name" value="NON-HEME CHLOROPEROXIDASE-RELATED"/>
    <property type="match status" value="1"/>
</dbReference>
<dbReference type="PRINTS" id="PR00412">
    <property type="entry name" value="EPOXHYDRLASE"/>
</dbReference>
<dbReference type="InterPro" id="IPR050471">
    <property type="entry name" value="AB_hydrolase"/>
</dbReference>
<sequence>MPYVEADDGTEIYVKDWGDGRPVILIHGWPLNADSWDDVSNSLVENGYRVIAYDRRGFGRSEQPCEGYDYDTFADDLAAVIEAADIERGAAIVGFSMGGGEVARYMSRHGGKGVSQAALIGSIVPYMLKTDDNPEGVDQSVFDQIGAGIKKDRADFFRGFFKDFYGVGMMSHPVSDGVLDHAWTMAMQAGLMPTLKAAEAFATTDFRGDLASFNVPTLVIHGTGDKTVPIDATGRPAAAAISGAKLIEYDGEPHGLFATAKDRLIGDLLNFLSEDRTVAEAGQRSYETAD</sequence>
<dbReference type="PANTHER" id="PTHR43433">
    <property type="entry name" value="HYDROLASE, ALPHA/BETA FOLD FAMILY PROTEIN"/>
    <property type="match status" value="1"/>
</dbReference>
<dbReference type="STRING" id="941907.SAMN06295910_0353"/>
<dbReference type="InterPro" id="IPR029058">
    <property type="entry name" value="AB_hydrolase_fold"/>
</dbReference>
<reference evidence="4" key="1">
    <citation type="submission" date="2017-04" db="EMBL/GenBank/DDBJ databases">
        <authorList>
            <person name="Varghese N."/>
            <person name="Submissions S."/>
        </authorList>
    </citation>
    <scope>NUCLEOTIDE SEQUENCE [LARGE SCALE GENOMIC DNA]</scope>
    <source>
        <strain evidence="4">Dd16</strain>
    </source>
</reference>
<dbReference type="FunFam" id="3.40.50.1820:FF:000205">
    <property type="entry name" value="Non-haem bromoperoxidase BPO-A2"/>
    <property type="match status" value="1"/>
</dbReference>
<evidence type="ECO:0000259" key="2">
    <source>
        <dbReference type="Pfam" id="PF00561"/>
    </source>
</evidence>
<dbReference type="GO" id="GO:0003824">
    <property type="term" value="F:catalytic activity"/>
    <property type="evidence" value="ECO:0007669"/>
    <property type="project" value="InterPro"/>
</dbReference>
<dbReference type="Gene3D" id="3.40.50.1820">
    <property type="entry name" value="alpha/beta hydrolase"/>
    <property type="match status" value="1"/>
</dbReference>
<evidence type="ECO:0000256" key="1">
    <source>
        <dbReference type="ARBA" id="ARBA00038128"/>
    </source>
</evidence>
<comment type="similarity">
    <text evidence="1">Belongs to the AB hydrolase superfamily. Bacterial non-heme haloperoxidase / perhydrolase family.</text>
</comment>
<accession>A0A1X7FZ28</accession>
<evidence type="ECO:0000313" key="4">
    <source>
        <dbReference type="Proteomes" id="UP000192934"/>
    </source>
</evidence>
<dbReference type="InterPro" id="IPR000073">
    <property type="entry name" value="AB_hydrolase_1"/>
</dbReference>
<dbReference type="Pfam" id="PF00561">
    <property type="entry name" value="Abhydrolase_1"/>
    <property type="match status" value="1"/>
</dbReference>
<dbReference type="EMBL" id="LT840185">
    <property type="protein sequence ID" value="SMF61368.1"/>
    <property type="molecule type" value="Genomic_DNA"/>
</dbReference>
<dbReference type="AlphaFoldDB" id="A0A1X7FZ28"/>
<organism evidence="3 4">
    <name type="scientific">Allosphingosinicella indica</name>
    <dbReference type="NCBI Taxonomy" id="941907"/>
    <lineage>
        <taxon>Bacteria</taxon>
        <taxon>Pseudomonadati</taxon>
        <taxon>Pseudomonadota</taxon>
        <taxon>Alphaproteobacteria</taxon>
        <taxon>Sphingomonadales</taxon>
        <taxon>Sphingomonadaceae</taxon>
        <taxon>Allosphingosinicella</taxon>
    </lineage>
</organism>
<evidence type="ECO:0000313" key="3">
    <source>
        <dbReference type="EMBL" id="SMF61368.1"/>
    </source>
</evidence>
<feature type="domain" description="AB hydrolase-1" evidence="2">
    <location>
        <begin position="22"/>
        <end position="257"/>
    </location>
</feature>
<dbReference type="RefSeq" id="WP_085217239.1">
    <property type="nucleotide sequence ID" value="NZ_LT840185.1"/>
</dbReference>
<name>A0A1X7FZ28_9SPHN</name>
<keyword evidence="4" id="KW-1185">Reference proteome</keyword>
<dbReference type="Proteomes" id="UP000192934">
    <property type="component" value="Chromosome I"/>
</dbReference>